<evidence type="ECO:0000256" key="3">
    <source>
        <dbReference type="ARBA" id="ARBA00022833"/>
    </source>
</evidence>
<dbReference type="PROSITE" id="PS50865">
    <property type="entry name" value="ZF_MYND_2"/>
    <property type="match status" value="1"/>
</dbReference>
<dbReference type="Proteomes" id="UP000332933">
    <property type="component" value="Unassembled WGS sequence"/>
</dbReference>
<protein>
    <submittedName>
        <fullName evidence="7">Aste57867_12485 protein</fullName>
    </submittedName>
</protein>
<dbReference type="PROSITE" id="PS01360">
    <property type="entry name" value="ZF_MYND_1"/>
    <property type="match status" value="1"/>
</dbReference>
<dbReference type="InterPro" id="IPR002893">
    <property type="entry name" value="Znf_MYND"/>
</dbReference>
<evidence type="ECO:0000256" key="2">
    <source>
        <dbReference type="ARBA" id="ARBA00022771"/>
    </source>
</evidence>
<evidence type="ECO:0000313" key="8">
    <source>
        <dbReference type="Proteomes" id="UP000332933"/>
    </source>
</evidence>
<dbReference type="Gene3D" id="6.10.140.2220">
    <property type="match status" value="1"/>
</dbReference>
<dbReference type="GO" id="GO:0008270">
    <property type="term" value="F:zinc ion binding"/>
    <property type="evidence" value="ECO:0007669"/>
    <property type="project" value="UniProtKB-KW"/>
</dbReference>
<feature type="domain" description="MYND-type" evidence="5">
    <location>
        <begin position="220"/>
        <end position="261"/>
    </location>
</feature>
<dbReference type="EMBL" id="CAADRA010005391">
    <property type="protein sequence ID" value="VFT89336.1"/>
    <property type="molecule type" value="Genomic_DNA"/>
</dbReference>
<sequence>MLGEGATTSARKIMASAASTATTTPVSEGEFLCRFWDAHGSTFMRWFLGLPYAGQLAMIRNASPDIPLSPPLNEIKATDLLAPELVISTLLAEEGKPLVRLLCNRARFDCAAEDLAYLKALRAKNRMPTFSAKTFDTVALAFIDPTDPEQQIQSLLPSVSPETLAATRAKIDQNVLIEADVWLTLQMRQQMLLTFLANVARTFEQVFFQPQGVVEAKMGCRLCGAGAQADKKPLLKCPCEAALYCCKEHQTEDWPAHKSTCKLIRQRRAELENLPAAAQP</sequence>
<proteinExistence type="predicted"/>
<keyword evidence="8" id="KW-1185">Reference proteome</keyword>
<dbReference type="AlphaFoldDB" id="A0A485KVP7"/>
<dbReference type="SUPFAM" id="SSF144232">
    <property type="entry name" value="HIT/MYND zinc finger-like"/>
    <property type="match status" value="1"/>
</dbReference>
<keyword evidence="1" id="KW-0479">Metal-binding</keyword>
<keyword evidence="3" id="KW-0862">Zinc</keyword>
<reference evidence="6" key="2">
    <citation type="submission" date="2019-06" db="EMBL/GenBank/DDBJ databases">
        <title>Genomics analysis of Aphanomyces spp. identifies a new class of oomycete effector associated with host adaptation.</title>
        <authorList>
            <person name="Gaulin E."/>
        </authorList>
    </citation>
    <scope>NUCLEOTIDE SEQUENCE</scope>
    <source>
        <strain evidence="6">CBS 578.67</strain>
    </source>
</reference>
<accession>A0A485KVP7</accession>
<evidence type="ECO:0000259" key="5">
    <source>
        <dbReference type="PROSITE" id="PS50865"/>
    </source>
</evidence>
<evidence type="ECO:0000313" key="7">
    <source>
        <dbReference type="EMBL" id="VFT89336.1"/>
    </source>
</evidence>
<organism evidence="7 8">
    <name type="scientific">Aphanomyces stellatus</name>
    <dbReference type="NCBI Taxonomy" id="120398"/>
    <lineage>
        <taxon>Eukaryota</taxon>
        <taxon>Sar</taxon>
        <taxon>Stramenopiles</taxon>
        <taxon>Oomycota</taxon>
        <taxon>Saprolegniomycetes</taxon>
        <taxon>Saprolegniales</taxon>
        <taxon>Verrucalvaceae</taxon>
        <taxon>Aphanomyces</taxon>
    </lineage>
</organism>
<evidence type="ECO:0000313" key="6">
    <source>
        <dbReference type="EMBL" id="KAF0696823.1"/>
    </source>
</evidence>
<evidence type="ECO:0000256" key="1">
    <source>
        <dbReference type="ARBA" id="ARBA00022723"/>
    </source>
</evidence>
<dbReference type="EMBL" id="VJMH01005370">
    <property type="protein sequence ID" value="KAF0696823.1"/>
    <property type="molecule type" value="Genomic_DNA"/>
</dbReference>
<name>A0A485KVP7_9STRA</name>
<reference evidence="7 8" key="1">
    <citation type="submission" date="2019-03" db="EMBL/GenBank/DDBJ databases">
        <authorList>
            <person name="Gaulin E."/>
            <person name="Dumas B."/>
        </authorList>
    </citation>
    <scope>NUCLEOTIDE SEQUENCE [LARGE SCALE GENOMIC DNA]</scope>
    <source>
        <strain evidence="7">CBS 568.67</strain>
    </source>
</reference>
<gene>
    <name evidence="7" type="primary">Aste57867_12485</name>
    <name evidence="6" type="ORF">As57867_012439</name>
    <name evidence="7" type="ORF">ASTE57867_12485</name>
</gene>
<dbReference type="Pfam" id="PF01753">
    <property type="entry name" value="zf-MYND"/>
    <property type="match status" value="1"/>
</dbReference>
<dbReference type="OrthoDB" id="76265at2759"/>
<keyword evidence="2 4" id="KW-0863">Zinc-finger</keyword>
<evidence type="ECO:0000256" key="4">
    <source>
        <dbReference type="PROSITE-ProRule" id="PRU00134"/>
    </source>
</evidence>